<evidence type="ECO:0000256" key="1">
    <source>
        <dbReference type="ARBA" id="ARBA00022448"/>
    </source>
</evidence>
<evidence type="ECO:0000256" key="3">
    <source>
        <dbReference type="ARBA" id="ARBA00022840"/>
    </source>
</evidence>
<dbReference type="InterPro" id="IPR027417">
    <property type="entry name" value="P-loop_NTPase"/>
</dbReference>
<comment type="caution">
    <text evidence="5">The sequence shown here is derived from an EMBL/GenBank/DDBJ whole genome shotgun (WGS) entry which is preliminary data.</text>
</comment>
<dbReference type="PROSITE" id="PS00211">
    <property type="entry name" value="ABC_TRANSPORTER_1"/>
    <property type="match status" value="1"/>
</dbReference>
<reference evidence="5 6" key="1">
    <citation type="journal article" date="2023" name="Int. J. Syst. Evol. Microbiol.">
        <title>Streptococcus sciuri sp. nov., Staphylococcus marylandisciuri sp. nov. and Staphylococcus americanisciuri sp. nov., isolated from faeces of eastern grey squirrel (Sciurus carolinensis).</title>
        <authorList>
            <person name="Volokhov D.V."/>
            <person name="Zagorodnyaya T.A."/>
            <person name="Furtak V.A."/>
            <person name="Nattanmai G."/>
            <person name="Randall L."/>
            <person name="Jose S."/>
            <person name="Gao Y."/>
            <person name="Eisenberg T."/>
            <person name="Delmonte P."/>
            <person name="Blom J."/>
            <person name="Mitchell K.K."/>
        </authorList>
    </citation>
    <scope>NUCLEOTIDE SEQUENCE [LARGE SCALE GENOMIC DNA]</scope>
    <source>
        <strain evidence="5 6">SQ9-PEA</strain>
    </source>
</reference>
<dbReference type="InterPro" id="IPR019895">
    <property type="entry name" value="L_ocin_972_ABC"/>
</dbReference>
<name>A0ABT2F7N7_9STRE</name>
<evidence type="ECO:0000259" key="4">
    <source>
        <dbReference type="PROSITE" id="PS50893"/>
    </source>
</evidence>
<dbReference type="PROSITE" id="PS50893">
    <property type="entry name" value="ABC_TRANSPORTER_2"/>
    <property type="match status" value="1"/>
</dbReference>
<dbReference type="InterPro" id="IPR017911">
    <property type="entry name" value="MacB-like_ATP-bd"/>
</dbReference>
<dbReference type="CDD" id="cd03255">
    <property type="entry name" value="ABC_MJ0796_LolCDE_FtsE"/>
    <property type="match status" value="1"/>
</dbReference>
<dbReference type="PANTHER" id="PTHR24220">
    <property type="entry name" value="IMPORT ATP-BINDING PROTEIN"/>
    <property type="match status" value="1"/>
</dbReference>
<dbReference type="NCBIfam" id="TIGR03608">
    <property type="entry name" value="L_ocin_972_ABC"/>
    <property type="match status" value="1"/>
</dbReference>
<dbReference type="SMART" id="SM00382">
    <property type="entry name" value="AAA"/>
    <property type="match status" value="1"/>
</dbReference>
<dbReference type="RefSeq" id="WP_259138702.1">
    <property type="nucleotide sequence ID" value="NZ_JANUXX010000006.1"/>
</dbReference>
<dbReference type="Proteomes" id="UP001206548">
    <property type="component" value="Unassembled WGS sequence"/>
</dbReference>
<evidence type="ECO:0000313" key="6">
    <source>
        <dbReference type="Proteomes" id="UP001206548"/>
    </source>
</evidence>
<evidence type="ECO:0000256" key="2">
    <source>
        <dbReference type="ARBA" id="ARBA00022741"/>
    </source>
</evidence>
<organism evidence="5 6">
    <name type="scientific">Streptococcus sciuri</name>
    <dbReference type="NCBI Taxonomy" id="2973939"/>
    <lineage>
        <taxon>Bacteria</taxon>
        <taxon>Bacillati</taxon>
        <taxon>Bacillota</taxon>
        <taxon>Bacilli</taxon>
        <taxon>Lactobacillales</taxon>
        <taxon>Streptococcaceae</taxon>
        <taxon>Streptococcus</taxon>
    </lineage>
</organism>
<keyword evidence="3" id="KW-0067">ATP-binding</keyword>
<accession>A0ABT2F7N7</accession>
<dbReference type="Gene3D" id="3.40.50.300">
    <property type="entry name" value="P-loop containing nucleotide triphosphate hydrolases"/>
    <property type="match status" value="1"/>
</dbReference>
<keyword evidence="1" id="KW-0813">Transport</keyword>
<dbReference type="InterPro" id="IPR003439">
    <property type="entry name" value="ABC_transporter-like_ATP-bd"/>
</dbReference>
<sequence>MITIEHLTKRYGTKIVIDDLSCTITSGEMLAIVGPSGCGKTSLLNILGLIDSDYEGIYTFNQMANIKANTMRAQKIIRHDISYLFQNFALLDNATVKKNLELALKYERLSQSQKQEKIAQALDKVGLPNREKDLVATLSGGEQQRVAVARAMIKPSQLILADEPTGSLDDGNKQLIMSLLKNLQQQGKTVILVTHDLEIAHACDRILYLESKK</sequence>
<gene>
    <name evidence="5" type="ORF">NXS10_05840</name>
</gene>
<dbReference type="InterPro" id="IPR015854">
    <property type="entry name" value="ABC_transpr_LolD-like"/>
</dbReference>
<dbReference type="Pfam" id="PF00005">
    <property type="entry name" value="ABC_tran"/>
    <property type="match status" value="1"/>
</dbReference>
<proteinExistence type="predicted"/>
<dbReference type="PANTHER" id="PTHR24220:SF86">
    <property type="entry name" value="ABC TRANSPORTER ABCH.1"/>
    <property type="match status" value="1"/>
</dbReference>
<feature type="domain" description="ABC transporter" evidence="4">
    <location>
        <begin position="2"/>
        <end position="213"/>
    </location>
</feature>
<protein>
    <submittedName>
        <fullName evidence="5">Bacteriocin export ABC transporter</fullName>
    </submittedName>
</protein>
<evidence type="ECO:0000313" key="5">
    <source>
        <dbReference type="EMBL" id="MCS4488478.1"/>
    </source>
</evidence>
<dbReference type="InterPro" id="IPR003593">
    <property type="entry name" value="AAA+_ATPase"/>
</dbReference>
<dbReference type="InterPro" id="IPR017871">
    <property type="entry name" value="ABC_transporter-like_CS"/>
</dbReference>
<keyword evidence="2" id="KW-0547">Nucleotide-binding</keyword>
<keyword evidence="6" id="KW-1185">Reference proteome</keyword>
<dbReference type="EMBL" id="JANUXX010000006">
    <property type="protein sequence ID" value="MCS4488478.1"/>
    <property type="molecule type" value="Genomic_DNA"/>
</dbReference>
<dbReference type="SUPFAM" id="SSF52540">
    <property type="entry name" value="P-loop containing nucleoside triphosphate hydrolases"/>
    <property type="match status" value="1"/>
</dbReference>